<accession>A0A0K2SLT9</accession>
<gene>
    <name evidence="9" type="ORF">LIP_2229</name>
</gene>
<dbReference type="SUPFAM" id="SSF161098">
    <property type="entry name" value="MetI-like"/>
    <property type="match status" value="1"/>
</dbReference>
<feature type="domain" description="ABC transmembrane type-1" evidence="8">
    <location>
        <begin position="95"/>
        <end position="292"/>
    </location>
</feature>
<keyword evidence="6 7" id="KW-0472">Membrane</keyword>
<dbReference type="STRING" id="1555112.LIP_2229"/>
<keyword evidence="10" id="KW-1185">Reference proteome</keyword>
<proteinExistence type="inferred from homology"/>
<dbReference type="AlphaFoldDB" id="A0A0K2SLT9"/>
<dbReference type="InterPro" id="IPR045621">
    <property type="entry name" value="BPD_transp_1_N"/>
</dbReference>
<dbReference type="EMBL" id="AP014924">
    <property type="protein sequence ID" value="BAS28070.1"/>
    <property type="molecule type" value="Genomic_DNA"/>
</dbReference>
<protein>
    <submittedName>
        <fullName evidence="9">Glutathione ABC transporter permease</fullName>
    </submittedName>
</protein>
<dbReference type="InterPro" id="IPR000515">
    <property type="entry name" value="MetI-like"/>
</dbReference>
<dbReference type="Proteomes" id="UP000065807">
    <property type="component" value="Chromosome"/>
</dbReference>
<dbReference type="Pfam" id="PF00528">
    <property type="entry name" value="BPD_transp_1"/>
    <property type="match status" value="1"/>
</dbReference>
<evidence type="ECO:0000313" key="9">
    <source>
        <dbReference type="EMBL" id="BAS28070.1"/>
    </source>
</evidence>
<keyword evidence="4 7" id="KW-0812">Transmembrane</keyword>
<dbReference type="PATRIC" id="fig|1555112.3.peg.2270"/>
<dbReference type="Gene3D" id="1.10.3720.10">
    <property type="entry name" value="MetI-like"/>
    <property type="match status" value="1"/>
</dbReference>
<evidence type="ECO:0000256" key="4">
    <source>
        <dbReference type="ARBA" id="ARBA00022692"/>
    </source>
</evidence>
<dbReference type="PROSITE" id="PS50928">
    <property type="entry name" value="ABC_TM1"/>
    <property type="match status" value="1"/>
</dbReference>
<reference evidence="10" key="2">
    <citation type="journal article" date="2016" name="Int. J. Syst. Evol. Microbiol.">
        <title>Complete genome sequence and cell structure of Limnochorda pilosa, a Gram-negative spore-former within the phylum Firmicutes.</title>
        <authorList>
            <person name="Watanabe M."/>
            <person name="Kojima H."/>
            <person name="Fukui M."/>
        </authorList>
    </citation>
    <scope>NUCLEOTIDE SEQUENCE [LARGE SCALE GENOMIC DNA]</scope>
    <source>
        <strain evidence="10">HC45</strain>
    </source>
</reference>
<feature type="transmembrane region" description="Helical" evidence="7">
    <location>
        <begin position="169"/>
        <end position="189"/>
    </location>
</feature>
<dbReference type="PANTHER" id="PTHR43163:SF6">
    <property type="entry name" value="DIPEPTIDE TRANSPORT SYSTEM PERMEASE PROTEIN DPPB-RELATED"/>
    <property type="match status" value="1"/>
</dbReference>
<dbReference type="KEGG" id="lpil:LIP_2229"/>
<dbReference type="InterPro" id="IPR035906">
    <property type="entry name" value="MetI-like_sf"/>
</dbReference>
<feature type="transmembrane region" description="Helical" evidence="7">
    <location>
        <begin position="12"/>
        <end position="30"/>
    </location>
</feature>
<evidence type="ECO:0000256" key="1">
    <source>
        <dbReference type="ARBA" id="ARBA00004651"/>
    </source>
</evidence>
<comment type="similarity">
    <text evidence="7">Belongs to the binding-protein-dependent transport system permease family.</text>
</comment>
<evidence type="ECO:0000256" key="2">
    <source>
        <dbReference type="ARBA" id="ARBA00022448"/>
    </source>
</evidence>
<keyword evidence="5 7" id="KW-1133">Transmembrane helix</keyword>
<evidence type="ECO:0000259" key="8">
    <source>
        <dbReference type="PROSITE" id="PS50928"/>
    </source>
</evidence>
<dbReference type="GO" id="GO:0005886">
    <property type="term" value="C:plasma membrane"/>
    <property type="evidence" value="ECO:0007669"/>
    <property type="project" value="UniProtKB-SubCell"/>
</dbReference>
<evidence type="ECO:0000256" key="7">
    <source>
        <dbReference type="RuleBase" id="RU363032"/>
    </source>
</evidence>
<dbReference type="CDD" id="cd06261">
    <property type="entry name" value="TM_PBP2"/>
    <property type="match status" value="1"/>
</dbReference>
<reference evidence="10" key="1">
    <citation type="submission" date="2015-07" db="EMBL/GenBank/DDBJ databases">
        <title>Complete genome sequence and phylogenetic analysis of Limnochorda pilosa.</title>
        <authorList>
            <person name="Watanabe M."/>
            <person name="Kojima H."/>
            <person name="Fukui M."/>
        </authorList>
    </citation>
    <scope>NUCLEOTIDE SEQUENCE [LARGE SCALE GENOMIC DNA]</scope>
    <source>
        <strain evidence="10">HC45</strain>
    </source>
</reference>
<dbReference type="PANTHER" id="PTHR43163">
    <property type="entry name" value="DIPEPTIDE TRANSPORT SYSTEM PERMEASE PROTEIN DPPB-RELATED"/>
    <property type="match status" value="1"/>
</dbReference>
<evidence type="ECO:0000256" key="6">
    <source>
        <dbReference type="ARBA" id="ARBA00023136"/>
    </source>
</evidence>
<name>A0A0K2SLT9_LIMPI</name>
<evidence type="ECO:0000256" key="5">
    <source>
        <dbReference type="ARBA" id="ARBA00022989"/>
    </source>
</evidence>
<dbReference type="Pfam" id="PF19300">
    <property type="entry name" value="BPD_transp_1_N"/>
    <property type="match status" value="1"/>
</dbReference>
<evidence type="ECO:0000256" key="3">
    <source>
        <dbReference type="ARBA" id="ARBA00022475"/>
    </source>
</evidence>
<feature type="transmembrane region" description="Helical" evidence="7">
    <location>
        <begin position="273"/>
        <end position="299"/>
    </location>
</feature>
<evidence type="ECO:0000313" key="10">
    <source>
        <dbReference type="Proteomes" id="UP000065807"/>
    </source>
</evidence>
<organism evidence="9 10">
    <name type="scientific">Limnochorda pilosa</name>
    <dbReference type="NCBI Taxonomy" id="1555112"/>
    <lineage>
        <taxon>Bacteria</taxon>
        <taxon>Bacillati</taxon>
        <taxon>Bacillota</taxon>
        <taxon>Limnochordia</taxon>
        <taxon>Limnochordales</taxon>
        <taxon>Limnochordaceae</taxon>
        <taxon>Limnochorda</taxon>
    </lineage>
</organism>
<feature type="transmembrane region" description="Helical" evidence="7">
    <location>
        <begin position="99"/>
        <end position="119"/>
    </location>
</feature>
<feature type="transmembrane region" description="Helical" evidence="7">
    <location>
        <begin position="131"/>
        <end position="157"/>
    </location>
</feature>
<keyword evidence="3" id="KW-1003">Cell membrane</keyword>
<keyword evidence="2 7" id="KW-0813">Transport</keyword>
<comment type="subcellular location">
    <subcellularLocation>
        <location evidence="1 7">Cell membrane</location>
        <topology evidence="1 7">Multi-pass membrane protein</topology>
    </subcellularLocation>
</comment>
<dbReference type="GO" id="GO:0055085">
    <property type="term" value="P:transmembrane transport"/>
    <property type="evidence" value="ECO:0007669"/>
    <property type="project" value="InterPro"/>
</dbReference>
<sequence>MARFLIRRTLRAIIVLAVVVTAVFFVFRMAPGDPARLVAGLGASEEAVAAVRAEMGLDRPLVSQYVSYVQGLFHMDLGRSVLYGKDIAAVIAEHVPRTLGLAAAALGLALLIGLPAGIASAVWPGSVIDQVAAAGTVALLSIPNFWLGLLLISLFAVQLHWLPAGGSGSAWALVLPAVAVAARLAAVFARTARSAMLDVLGQDYIRTAVAKGIASRRVVLRHGLRNALIPVVTVVGLQLGYLLGGSVVVETLFSYSGLGFLLINAVGVRDYAVVQALTLVYVAAFLAINLLVDLAYAAIDPRIQYQ</sequence>
<feature type="transmembrane region" description="Helical" evidence="7">
    <location>
        <begin position="227"/>
        <end position="253"/>
    </location>
</feature>